<dbReference type="Proteomes" id="UP001143981">
    <property type="component" value="Unassembled WGS sequence"/>
</dbReference>
<feature type="compositionally biased region" description="Polar residues" evidence="1">
    <location>
        <begin position="43"/>
        <end position="53"/>
    </location>
</feature>
<feature type="region of interest" description="Disordered" evidence="1">
    <location>
        <begin position="1"/>
        <end position="106"/>
    </location>
</feature>
<evidence type="ECO:0000256" key="1">
    <source>
        <dbReference type="SAM" id="MobiDB-lite"/>
    </source>
</evidence>
<evidence type="ECO:0000313" key="2">
    <source>
        <dbReference type="EMBL" id="KAJ1734304.1"/>
    </source>
</evidence>
<feature type="compositionally biased region" description="Low complexity" evidence="1">
    <location>
        <begin position="76"/>
        <end position="92"/>
    </location>
</feature>
<gene>
    <name evidence="2" type="ORF">LPJ61_001151</name>
</gene>
<accession>A0A9W7YHA5</accession>
<sequence length="152" mass="15564">MLKIPRQLDAFVRRQDKPTSEGNGDGGSSTKTSTSASPTRTSNKNSATPTDNGASHEEGSLAADKPQTESPSATKGSNNNHSDDNNGNNNNDNSEDVKTDAAGNPVITDANASHWSLIMPTGVSYLSGAPHQVARAASLGILGAVVAAAAMF</sequence>
<reference evidence="2" key="1">
    <citation type="submission" date="2022-07" db="EMBL/GenBank/DDBJ databases">
        <title>Phylogenomic reconstructions and comparative analyses of Kickxellomycotina fungi.</title>
        <authorList>
            <person name="Reynolds N.K."/>
            <person name="Stajich J.E."/>
            <person name="Barry K."/>
            <person name="Grigoriev I.V."/>
            <person name="Crous P."/>
            <person name="Smith M.E."/>
        </authorList>
    </citation>
    <scope>NUCLEOTIDE SEQUENCE</scope>
    <source>
        <strain evidence="2">BCRC 34381</strain>
    </source>
</reference>
<dbReference type="EMBL" id="JANBOI010000083">
    <property type="protein sequence ID" value="KAJ1734304.1"/>
    <property type="molecule type" value="Genomic_DNA"/>
</dbReference>
<keyword evidence="3" id="KW-1185">Reference proteome</keyword>
<dbReference type="AlphaFoldDB" id="A0A9W7YHA5"/>
<dbReference type="OrthoDB" id="5581128at2759"/>
<feature type="compositionally biased region" description="Low complexity" evidence="1">
    <location>
        <begin position="28"/>
        <end position="42"/>
    </location>
</feature>
<comment type="caution">
    <text evidence="2">The sequence shown here is derived from an EMBL/GenBank/DDBJ whole genome shotgun (WGS) entry which is preliminary data.</text>
</comment>
<protein>
    <submittedName>
        <fullName evidence="2">Uncharacterized protein</fullName>
    </submittedName>
</protein>
<name>A0A9W7YHA5_9FUNG</name>
<organism evidence="2 3">
    <name type="scientific">Coemansia biformis</name>
    <dbReference type="NCBI Taxonomy" id="1286918"/>
    <lineage>
        <taxon>Eukaryota</taxon>
        <taxon>Fungi</taxon>
        <taxon>Fungi incertae sedis</taxon>
        <taxon>Zoopagomycota</taxon>
        <taxon>Kickxellomycotina</taxon>
        <taxon>Kickxellomycetes</taxon>
        <taxon>Kickxellales</taxon>
        <taxon>Kickxellaceae</taxon>
        <taxon>Coemansia</taxon>
    </lineage>
</organism>
<evidence type="ECO:0000313" key="3">
    <source>
        <dbReference type="Proteomes" id="UP001143981"/>
    </source>
</evidence>
<proteinExistence type="predicted"/>